<keyword evidence="2" id="KW-0677">Repeat</keyword>
<keyword evidence="1" id="KW-0732">Signal</keyword>
<dbReference type="EMBL" id="CAJOAZ010002196">
    <property type="protein sequence ID" value="CAF3904384.1"/>
    <property type="molecule type" value="Genomic_DNA"/>
</dbReference>
<feature type="repeat" description="NHL" evidence="4">
    <location>
        <begin position="12"/>
        <end position="51"/>
    </location>
</feature>
<dbReference type="AlphaFoldDB" id="A0A819HPN4"/>
<dbReference type="Gene3D" id="2.120.10.30">
    <property type="entry name" value="TolB, C-terminal domain"/>
    <property type="match status" value="3"/>
</dbReference>
<evidence type="ECO:0000256" key="2">
    <source>
        <dbReference type="ARBA" id="ARBA00022737"/>
    </source>
</evidence>
<feature type="repeat" description="NHL" evidence="4">
    <location>
        <begin position="817"/>
        <end position="848"/>
    </location>
</feature>
<name>A0A819HPN4_9BILA</name>
<keyword evidence="5" id="KW-1133">Transmembrane helix</keyword>
<organism evidence="6 7">
    <name type="scientific">Adineta steineri</name>
    <dbReference type="NCBI Taxonomy" id="433720"/>
    <lineage>
        <taxon>Eukaryota</taxon>
        <taxon>Metazoa</taxon>
        <taxon>Spiralia</taxon>
        <taxon>Gnathifera</taxon>
        <taxon>Rotifera</taxon>
        <taxon>Eurotatoria</taxon>
        <taxon>Bdelloidea</taxon>
        <taxon>Adinetida</taxon>
        <taxon>Adinetidae</taxon>
        <taxon>Adineta</taxon>
    </lineage>
</organism>
<feature type="transmembrane region" description="Helical" evidence="5">
    <location>
        <begin position="400"/>
        <end position="418"/>
    </location>
</feature>
<dbReference type="InterPro" id="IPR011042">
    <property type="entry name" value="6-blade_b-propeller_TolB-like"/>
</dbReference>
<dbReference type="GO" id="GO:0005576">
    <property type="term" value="C:extracellular region"/>
    <property type="evidence" value="ECO:0007669"/>
    <property type="project" value="TreeGrafter"/>
</dbReference>
<sequence>MMASNRIAAGTGIKGIDSNQLTGPRGIFVDVNLDLYVTDCNNNRIQLFQSGERTGITVAGSESPKPTITLFRPTGVILDAEKYLFIVEMNNHRIVGSGLNGFRCLVGCNGAGSQSNQLTFPYGFSFDHSGNMFVTDTSNDRIQKFKYLKRYCRTPVNIQLKYSSKLTDDSPTYYRDCQVPQCHYETSQIHVTTTGLYVLWSESNINVYGYIYQNDFDPLKPSENLLLSHDSPKESSCVIGDQCNFHIKGIGLTLDDILRNELQPNKVLNNQSFSIKLSAALTIIIFVAGLINSILSFITFQHKDSQQVGCGMYLLTSSITSLLTISMFIIKFWFVVLTHINVSASLSVLRGGCVSIESILKLFLYLDGWLNACVAVERVVLVFKGVNFDKKKSKSIARRTILILPFCILGTLIHELAFRRLFVYETTPETTDTNVAMVNNKTQCFTCNQDKITYLCEGCLKNFCLMDLTKHRQILNEELHHIINDYDQFKQIFNEQKPNSDDLSLINQINQWEINSIKKIQLKARDCREIVIKSSQTFLNDIEKKFNDLNEQIKQIHIENEFNEINLNHFRNQLKKMTLEINNPPKTSIQQDSQPFINDISIISTKEPKFNKWKQNSISVAGGAGFGQKLYQLKYPYGIFIDEYKNIFIADYNSHRIVEWKYNSKEGQIIAGENNKGNAMNKLNHPPDVIVNQQNHSIIIADQGNRRVIQWWNQNQQILINNIDCFGLAMDKHRFLYISDYKKNEVRRWKVGEYNNDGIVMAGGYGQGNKLNQLNYPGCIFVDEEQSVYVSDQNNDRVMKWGKDAKEGRLVAGGNGKGGNLNQLSYPRGVIVDDLGQIYVVDMWNHRVIRWCEGKEEGEIVVGGNEKGCMANQLNNPFGLSFDNEGNLHVVDCGNARIQKFEIIL</sequence>
<evidence type="ECO:0000313" key="6">
    <source>
        <dbReference type="EMBL" id="CAF3904384.1"/>
    </source>
</evidence>
<proteinExistence type="predicted"/>
<dbReference type="SUPFAM" id="SSF63825">
    <property type="entry name" value="YWTD domain"/>
    <property type="match status" value="1"/>
</dbReference>
<dbReference type="Gene3D" id="2.40.10.500">
    <property type="match status" value="1"/>
</dbReference>
<dbReference type="SUPFAM" id="SSF63829">
    <property type="entry name" value="Calcium-dependent phosphotriesterase"/>
    <property type="match status" value="1"/>
</dbReference>
<evidence type="ECO:0000256" key="1">
    <source>
        <dbReference type="ARBA" id="ARBA00022729"/>
    </source>
</evidence>
<evidence type="ECO:0000256" key="5">
    <source>
        <dbReference type="SAM" id="Phobius"/>
    </source>
</evidence>
<dbReference type="Gene3D" id="1.20.1070.10">
    <property type="entry name" value="Rhodopsin 7-helix transmembrane proteins"/>
    <property type="match status" value="1"/>
</dbReference>
<evidence type="ECO:0000256" key="3">
    <source>
        <dbReference type="ARBA" id="ARBA00023180"/>
    </source>
</evidence>
<keyword evidence="5" id="KW-0472">Membrane</keyword>
<dbReference type="PROSITE" id="PS51125">
    <property type="entry name" value="NHL"/>
    <property type="match status" value="2"/>
</dbReference>
<protein>
    <submittedName>
        <fullName evidence="6">Uncharacterized protein</fullName>
    </submittedName>
</protein>
<dbReference type="PANTHER" id="PTHR10680">
    <property type="entry name" value="PEPTIDYL-GLYCINE ALPHA-AMIDATING MONOOXYGENASE"/>
    <property type="match status" value="1"/>
</dbReference>
<feature type="transmembrane region" description="Helical" evidence="5">
    <location>
        <begin position="277"/>
        <end position="300"/>
    </location>
</feature>
<feature type="transmembrane region" description="Helical" evidence="5">
    <location>
        <begin position="312"/>
        <end position="336"/>
    </location>
</feature>
<gene>
    <name evidence="6" type="ORF">OXD698_LOCUS24124</name>
</gene>
<evidence type="ECO:0000256" key="4">
    <source>
        <dbReference type="PROSITE-ProRule" id="PRU00504"/>
    </source>
</evidence>
<dbReference type="CDD" id="cd05819">
    <property type="entry name" value="NHL"/>
    <property type="match status" value="2"/>
</dbReference>
<comment type="caution">
    <text evidence="6">The sequence shown here is derived from an EMBL/GenBank/DDBJ whole genome shotgun (WGS) entry which is preliminary data.</text>
</comment>
<reference evidence="6" key="1">
    <citation type="submission" date="2021-02" db="EMBL/GenBank/DDBJ databases">
        <authorList>
            <person name="Nowell W R."/>
        </authorList>
    </citation>
    <scope>NUCLEOTIDE SEQUENCE</scope>
</reference>
<accession>A0A819HPN4</accession>
<evidence type="ECO:0000313" key="7">
    <source>
        <dbReference type="Proteomes" id="UP000663844"/>
    </source>
</evidence>
<dbReference type="Pfam" id="PF01436">
    <property type="entry name" value="NHL"/>
    <property type="match status" value="2"/>
</dbReference>
<keyword evidence="3" id="KW-0325">Glycoprotein</keyword>
<dbReference type="Proteomes" id="UP000663844">
    <property type="component" value="Unassembled WGS sequence"/>
</dbReference>
<keyword evidence="5" id="KW-0812">Transmembrane</keyword>
<dbReference type="InterPro" id="IPR001258">
    <property type="entry name" value="NHL_repeat"/>
</dbReference>
<dbReference type="PANTHER" id="PTHR10680:SF28">
    <property type="entry name" value="SMP-30_GLUCONOLACTONASE_LRE-LIKE REGION DOMAIN-CONTAINING PROTEIN"/>
    <property type="match status" value="1"/>
</dbReference>